<proteinExistence type="predicted"/>
<dbReference type="InterPro" id="IPR046848">
    <property type="entry name" value="E_motif"/>
</dbReference>
<dbReference type="NCBIfam" id="TIGR00756">
    <property type="entry name" value="PPR"/>
    <property type="match status" value="6"/>
</dbReference>
<dbReference type="GO" id="GO:0009451">
    <property type="term" value="P:RNA modification"/>
    <property type="evidence" value="ECO:0007669"/>
    <property type="project" value="InterPro"/>
</dbReference>
<dbReference type="AlphaFoldDB" id="A0AAV6WKW2"/>
<gene>
    <name evidence="3" type="ORF">BUALT_Bualt15G0110700</name>
</gene>
<dbReference type="FunFam" id="1.25.40.10:FF:000090">
    <property type="entry name" value="Pentatricopeptide repeat-containing protein, chloroplastic"/>
    <property type="match status" value="1"/>
</dbReference>
<keyword evidence="4" id="KW-1185">Reference proteome</keyword>
<dbReference type="PANTHER" id="PTHR47926:SF448">
    <property type="entry name" value="PENTACOTRIPEPTIDE-REPEAT REGION OF PRORP DOMAIN-CONTAINING PROTEIN"/>
    <property type="match status" value="1"/>
</dbReference>
<dbReference type="InterPro" id="IPR046960">
    <property type="entry name" value="PPR_At4g14850-like_plant"/>
</dbReference>
<protein>
    <recommendedName>
        <fullName evidence="5">Pentatricopeptide repeat-containing protein</fullName>
    </recommendedName>
</protein>
<dbReference type="Gene3D" id="1.25.40.10">
    <property type="entry name" value="Tetratricopeptide repeat domain"/>
    <property type="match status" value="4"/>
</dbReference>
<organism evidence="3 4">
    <name type="scientific">Buddleja alternifolia</name>
    <dbReference type="NCBI Taxonomy" id="168488"/>
    <lineage>
        <taxon>Eukaryota</taxon>
        <taxon>Viridiplantae</taxon>
        <taxon>Streptophyta</taxon>
        <taxon>Embryophyta</taxon>
        <taxon>Tracheophyta</taxon>
        <taxon>Spermatophyta</taxon>
        <taxon>Magnoliopsida</taxon>
        <taxon>eudicotyledons</taxon>
        <taxon>Gunneridae</taxon>
        <taxon>Pentapetalae</taxon>
        <taxon>asterids</taxon>
        <taxon>lamiids</taxon>
        <taxon>Lamiales</taxon>
        <taxon>Scrophulariaceae</taxon>
        <taxon>Buddlejeae</taxon>
        <taxon>Buddleja</taxon>
    </lineage>
</organism>
<dbReference type="EMBL" id="WHWC01000015">
    <property type="protein sequence ID" value="KAG8369057.1"/>
    <property type="molecule type" value="Genomic_DNA"/>
</dbReference>
<evidence type="ECO:0000256" key="2">
    <source>
        <dbReference type="PROSITE-ProRule" id="PRU00708"/>
    </source>
</evidence>
<dbReference type="PROSITE" id="PS51375">
    <property type="entry name" value="PPR"/>
    <property type="match status" value="3"/>
</dbReference>
<evidence type="ECO:0008006" key="5">
    <source>
        <dbReference type="Google" id="ProtNLM"/>
    </source>
</evidence>
<sequence length="596" mass="65535">MTSRKLVQLPQIAPKVRNSLHYCTLNSSTLFNPPFLPKSPSVLATNVIKSYFETGLVKEARTLFDEMPERDVVAWSAMISGYISCNLHMNAWKMFRKMLRDGDGVKPNEFTFSSVLKACKGMNSLSCGAVVHGLALKNSVLGSIYVDNALMDMYGTCCDGMDRACAVFEEIGVKNSVTWTTLIAGYTHLGDGHGGLGVFRRMLLEEAELNPFNVSIAIRACASIGSQTYGKQIHATVFKRGFESSIPVMNSILDMYCRCIDLSEADRCFHGMSERDIITWNTLIAGYEKSDPHEALNLYSSLELEGLTPNCFTFTTVIAAIANMAVLGVGIQVHGGILKRGLEYDLGVANALIDMYAKCGSILNSWKIFNEMRAKNVVSWTSMMIGYGSHGHGKEAIELFHKMINSGVKPDRIVFVAVLNACSHTGLVDEGLKYFTSMVSDYNINPDLEIYGCVVDLLGRAGRVKEAYELIEAMPFMPDESVWGAFLGACKAHKVGELGKLAANRVLELRPSVAGTYLALSNIYAADGKWGDSARIRRLLRGMGSKKEAGRSSIEVRNRNFSFVAGDKLGPHIEWVYEAVDMLGMHMKEIEKPAGT</sequence>
<dbReference type="Pfam" id="PF13041">
    <property type="entry name" value="PPR_2"/>
    <property type="match status" value="3"/>
</dbReference>
<dbReference type="InterPro" id="IPR002885">
    <property type="entry name" value="PPR_rpt"/>
</dbReference>
<comment type="caution">
    <text evidence="3">The sequence shown here is derived from an EMBL/GenBank/DDBJ whole genome shotgun (WGS) entry which is preliminary data.</text>
</comment>
<dbReference type="PANTHER" id="PTHR47926">
    <property type="entry name" value="PENTATRICOPEPTIDE REPEAT-CONTAINING PROTEIN"/>
    <property type="match status" value="1"/>
</dbReference>
<dbReference type="Pfam" id="PF01535">
    <property type="entry name" value="PPR"/>
    <property type="match status" value="2"/>
</dbReference>
<evidence type="ECO:0000313" key="4">
    <source>
        <dbReference type="Proteomes" id="UP000826271"/>
    </source>
</evidence>
<feature type="repeat" description="PPR" evidence="2">
    <location>
        <begin position="71"/>
        <end position="105"/>
    </location>
</feature>
<name>A0AAV6WKW2_9LAMI</name>
<evidence type="ECO:0000256" key="1">
    <source>
        <dbReference type="ARBA" id="ARBA00022737"/>
    </source>
</evidence>
<feature type="repeat" description="PPR" evidence="2">
    <location>
        <begin position="376"/>
        <end position="410"/>
    </location>
</feature>
<dbReference type="InterPro" id="IPR011990">
    <property type="entry name" value="TPR-like_helical_dom_sf"/>
</dbReference>
<dbReference type="Proteomes" id="UP000826271">
    <property type="component" value="Unassembled WGS sequence"/>
</dbReference>
<dbReference type="FunFam" id="1.25.40.10:FF:001815">
    <property type="entry name" value="Putative pentatricopeptide repeat-containing protein At1g56570"/>
    <property type="match status" value="1"/>
</dbReference>
<evidence type="ECO:0000313" key="3">
    <source>
        <dbReference type="EMBL" id="KAG8369057.1"/>
    </source>
</evidence>
<dbReference type="Pfam" id="PF20431">
    <property type="entry name" value="E_motif"/>
    <property type="match status" value="1"/>
</dbReference>
<reference evidence="3" key="1">
    <citation type="submission" date="2019-10" db="EMBL/GenBank/DDBJ databases">
        <authorList>
            <person name="Zhang R."/>
            <person name="Pan Y."/>
            <person name="Wang J."/>
            <person name="Ma R."/>
            <person name="Yu S."/>
        </authorList>
    </citation>
    <scope>NUCLEOTIDE SEQUENCE</scope>
    <source>
        <strain evidence="3">LA-IB0</strain>
        <tissue evidence="3">Leaf</tissue>
    </source>
</reference>
<feature type="repeat" description="PPR" evidence="2">
    <location>
        <begin position="175"/>
        <end position="209"/>
    </location>
</feature>
<dbReference type="GO" id="GO:0003723">
    <property type="term" value="F:RNA binding"/>
    <property type="evidence" value="ECO:0007669"/>
    <property type="project" value="InterPro"/>
</dbReference>
<accession>A0AAV6WKW2</accession>
<keyword evidence="1" id="KW-0677">Repeat</keyword>